<name>A0A8I3WNY9_CALJA</name>
<sequence>EPTPCAASCSRPRADRGGVWTPRSADLRLQLYLHNASTFSPGGTFGAIRSRPLRHRSWCARLGLPAPQLRGGGRAPDTADACRARSGENLALPVAHSGPTGRTGSKARGFLEFESLLCRPVNLNRTPAGAAGAPASFQGARLVFRGAVSLAASAALGLCGILPRLGAAAAVPCAPPPRDKTSLERFPKQTQRGSRTHTDTMPRAVPTLARPPSVSVRPGVPPSPPRGRVGHFLAHEEHRGQGKPRAARGQPARGWSRVTEGAAGLAAKRRASLSRGRREVAGRAGGWVRSRGRRRGRGAAEEQGTERLGSWEGSRCPVPSRSSPAASPTPGRAAGSERLGPRSRSLPLPASELPLPPFPPPLPTFRPGSGFCPDFL</sequence>
<protein>
    <submittedName>
        <fullName evidence="2">Uncharacterized protein</fullName>
    </submittedName>
</protein>
<keyword evidence="3" id="KW-1185">Reference proteome</keyword>
<feature type="compositionally biased region" description="Low complexity" evidence="1">
    <location>
        <begin position="313"/>
        <end position="353"/>
    </location>
</feature>
<reference evidence="2 3" key="1">
    <citation type="submission" date="2009-03" db="EMBL/GenBank/DDBJ databases">
        <authorList>
            <person name="Warren W."/>
            <person name="Ye L."/>
            <person name="Minx P."/>
            <person name="Worley K."/>
            <person name="Gibbs R."/>
            <person name="Wilson R.K."/>
        </authorList>
    </citation>
    <scope>NUCLEOTIDE SEQUENCE [LARGE SCALE GENOMIC DNA]</scope>
</reference>
<dbReference type="Proteomes" id="UP000008225">
    <property type="component" value="Chromosome 3"/>
</dbReference>
<reference evidence="2" key="2">
    <citation type="submission" date="2025-08" db="UniProtKB">
        <authorList>
            <consortium name="Ensembl"/>
        </authorList>
    </citation>
    <scope>IDENTIFICATION</scope>
</reference>
<accession>A0A8I3WNY9</accession>
<organism evidence="2 3">
    <name type="scientific">Callithrix jacchus</name>
    <name type="common">White-tufted-ear marmoset</name>
    <name type="synonym">Simia Jacchus</name>
    <dbReference type="NCBI Taxonomy" id="9483"/>
    <lineage>
        <taxon>Eukaryota</taxon>
        <taxon>Metazoa</taxon>
        <taxon>Chordata</taxon>
        <taxon>Craniata</taxon>
        <taxon>Vertebrata</taxon>
        <taxon>Euteleostomi</taxon>
        <taxon>Mammalia</taxon>
        <taxon>Eutheria</taxon>
        <taxon>Euarchontoglires</taxon>
        <taxon>Primates</taxon>
        <taxon>Haplorrhini</taxon>
        <taxon>Platyrrhini</taxon>
        <taxon>Cebidae</taxon>
        <taxon>Callitrichinae</taxon>
        <taxon>Callithrix</taxon>
        <taxon>Callithrix</taxon>
    </lineage>
</organism>
<feature type="region of interest" description="Disordered" evidence="1">
    <location>
        <begin position="175"/>
        <end position="376"/>
    </location>
</feature>
<dbReference type="Ensembl" id="ENSCJAT00000130494.1">
    <property type="protein sequence ID" value="ENSCJAP00000079585.1"/>
    <property type="gene ID" value="ENSCJAG00000085872.1"/>
</dbReference>
<proteinExistence type="predicted"/>
<evidence type="ECO:0000313" key="3">
    <source>
        <dbReference type="Proteomes" id="UP000008225"/>
    </source>
</evidence>
<evidence type="ECO:0000256" key="1">
    <source>
        <dbReference type="SAM" id="MobiDB-lite"/>
    </source>
</evidence>
<dbReference type="GeneTree" id="ENSGT01090000263423"/>
<feature type="compositionally biased region" description="Basic and acidic residues" evidence="1">
    <location>
        <begin position="177"/>
        <end position="187"/>
    </location>
</feature>
<evidence type="ECO:0000313" key="2">
    <source>
        <dbReference type="Ensembl" id="ENSCJAP00000079585.1"/>
    </source>
</evidence>
<feature type="compositionally biased region" description="Pro residues" evidence="1">
    <location>
        <begin position="354"/>
        <end position="364"/>
    </location>
</feature>
<dbReference type="AlphaFoldDB" id="A0A8I3WNY9"/>
<reference evidence="2" key="3">
    <citation type="submission" date="2025-09" db="UniProtKB">
        <authorList>
            <consortium name="Ensembl"/>
        </authorList>
    </citation>
    <scope>IDENTIFICATION</scope>
</reference>